<evidence type="ECO:0000313" key="3">
    <source>
        <dbReference type="Proteomes" id="UP001596108"/>
    </source>
</evidence>
<feature type="transmembrane region" description="Helical" evidence="1">
    <location>
        <begin position="20"/>
        <end position="39"/>
    </location>
</feature>
<protein>
    <submittedName>
        <fullName evidence="2">DUF2238 domain-containing protein</fullName>
    </submittedName>
</protein>
<dbReference type="InterPro" id="IPR014509">
    <property type="entry name" value="YjdF-like"/>
</dbReference>
<keyword evidence="1" id="KW-0472">Membrane</keyword>
<feature type="transmembrane region" description="Helical" evidence="1">
    <location>
        <begin position="190"/>
        <end position="207"/>
    </location>
</feature>
<name>A0ABW0QZE8_9BACL</name>
<keyword evidence="3" id="KW-1185">Reference proteome</keyword>
<feature type="transmembrane region" description="Helical" evidence="1">
    <location>
        <begin position="139"/>
        <end position="157"/>
    </location>
</feature>
<dbReference type="Proteomes" id="UP001596108">
    <property type="component" value="Unassembled WGS sequence"/>
</dbReference>
<proteinExistence type="predicted"/>
<feature type="transmembrane region" description="Helical" evidence="1">
    <location>
        <begin position="70"/>
        <end position="90"/>
    </location>
</feature>
<organism evidence="2 3">
    <name type="scientific">Cohnella yongneupensis</name>
    <dbReference type="NCBI Taxonomy" id="425006"/>
    <lineage>
        <taxon>Bacteria</taxon>
        <taxon>Bacillati</taxon>
        <taxon>Bacillota</taxon>
        <taxon>Bacilli</taxon>
        <taxon>Bacillales</taxon>
        <taxon>Paenibacillaceae</taxon>
        <taxon>Cohnella</taxon>
    </lineage>
</organism>
<keyword evidence="1" id="KW-0812">Transmembrane</keyword>
<gene>
    <name evidence="2" type="ORF">ACFPQ4_12455</name>
</gene>
<reference evidence="3" key="1">
    <citation type="journal article" date="2019" name="Int. J. Syst. Evol. Microbiol.">
        <title>The Global Catalogue of Microorganisms (GCM) 10K type strain sequencing project: providing services to taxonomists for standard genome sequencing and annotation.</title>
        <authorList>
            <consortium name="The Broad Institute Genomics Platform"/>
            <consortium name="The Broad Institute Genome Sequencing Center for Infectious Disease"/>
            <person name="Wu L."/>
            <person name="Ma J."/>
        </authorList>
    </citation>
    <scope>NUCLEOTIDE SEQUENCE [LARGE SCALE GENOMIC DNA]</scope>
    <source>
        <strain evidence="3">CGMCC 1.18578</strain>
    </source>
</reference>
<dbReference type="RefSeq" id="WP_378112179.1">
    <property type="nucleotide sequence ID" value="NZ_JBHSNC010000038.1"/>
</dbReference>
<feature type="transmembrane region" description="Helical" evidence="1">
    <location>
        <begin position="110"/>
        <end position="127"/>
    </location>
</feature>
<evidence type="ECO:0000256" key="1">
    <source>
        <dbReference type="SAM" id="Phobius"/>
    </source>
</evidence>
<comment type="caution">
    <text evidence="2">The sequence shown here is derived from an EMBL/GenBank/DDBJ whole genome shotgun (WGS) entry which is preliminary data.</text>
</comment>
<feature type="transmembrane region" description="Helical" evidence="1">
    <location>
        <begin position="45"/>
        <end position="63"/>
    </location>
</feature>
<dbReference type="PIRSF" id="PIRSF020606">
    <property type="entry name" value="UCP020606"/>
    <property type="match status" value="1"/>
</dbReference>
<sequence length="214" mass="24904">MKSRWRRWTSVTIPFKQNTALHVMSIAFFVYFWIMAISPTKRSQWFAECVPLLAIIVVLTIMYRRYRFSNLSYLMLLVFFSLHVVAAHFTYEGTPFDHWLKHSFHTKRSYYDRVVHLFFGLLAYYPLREFLIGKMKLHVFWSYALPVVFIMGLSGLFEILEMLAASVAGKGGEARFVGMQGDIFDTQKDMELALAGGIVASLAHFLLRRNHSDP</sequence>
<accession>A0ABW0QZE8</accession>
<keyword evidence="1" id="KW-1133">Transmembrane helix</keyword>
<dbReference type="Pfam" id="PF09997">
    <property type="entry name" value="DUF2238"/>
    <property type="match status" value="1"/>
</dbReference>
<evidence type="ECO:0000313" key="2">
    <source>
        <dbReference type="EMBL" id="MFC5530240.1"/>
    </source>
</evidence>
<dbReference type="InterPro" id="IPR058534">
    <property type="entry name" value="YjdF"/>
</dbReference>
<dbReference type="EMBL" id="JBHSNC010000038">
    <property type="protein sequence ID" value="MFC5530240.1"/>
    <property type="molecule type" value="Genomic_DNA"/>
</dbReference>